<protein>
    <submittedName>
        <fullName evidence="5">ABC transporter ATP-binding protein</fullName>
    </submittedName>
</protein>
<dbReference type="InterPro" id="IPR051120">
    <property type="entry name" value="ABC_AA/LPS_Transport"/>
</dbReference>
<dbReference type="Pfam" id="PF00005">
    <property type="entry name" value="ABC_tran"/>
    <property type="match status" value="1"/>
</dbReference>
<accession>A0ABN2N6B0</accession>
<keyword evidence="2" id="KW-0547">Nucleotide-binding</keyword>
<gene>
    <name evidence="5" type="ORF">GCM10009836_36890</name>
</gene>
<dbReference type="InterPro" id="IPR032823">
    <property type="entry name" value="BCA_ABC_TP_C"/>
</dbReference>
<dbReference type="PROSITE" id="PS50893">
    <property type="entry name" value="ABC_TRANSPORTER_2"/>
    <property type="match status" value="1"/>
</dbReference>
<evidence type="ECO:0000256" key="1">
    <source>
        <dbReference type="ARBA" id="ARBA00022448"/>
    </source>
</evidence>
<dbReference type="InterPro" id="IPR003439">
    <property type="entry name" value="ABC_transporter-like_ATP-bd"/>
</dbReference>
<dbReference type="PANTHER" id="PTHR45772:SF9">
    <property type="entry name" value="CONSERVED COMPONENT OF ABC TRANSPORTER FOR NATURAL AMINO ACIDS"/>
    <property type="match status" value="1"/>
</dbReference>
<dbReference type="SUPFAM" id="SSF52540">
    <property type="entry name" value="P-loop containing nucleoside triphosphate hydrolases"/>
    <property type="match status" value="1"/>
</dbReference>
<evidence type="ECO:0000256" key="3">
    <source>
        <dbReference type="ARBA" id="ARBA00022840"/>
    </source>
</evidence>
<dbReference type="CDD" id="cd03219">
    <property type="entry name" value="ABC_Mj1267_LivG_branched"/>
    <property type="match status" value="1"/>
</dbReference>
<evidence type="ECO:0000259" key="4">
    <source>
        <dbReference type="PROSITE" id="PS50893"/>
    </source>
</evidence>
<evidence type="ECO:0000313" key="6">
    <source>
        <dbReference type="Proteomes" id="UP001500449"/>
    </source>
</evidence>
<evidence type="ECO:0000256" key="2">
    <source>
        <dbReference type="ARBA" id="ARBA00022741"/>
    </source>
</evidence>
<dbReference type="GO" id="GO:0005524">
    <property type="term" value="F:ATP binding"/>
    <property type="evidence" value="ECO:0007669"/>
    <property type="project" value="UniProtKB-KW"/>
</dbReference>
<dbReference type="Proteomes" id="UP001500449">
    <property type="component" value="Unassembled WGS sequence"/>
</dbReference>
<dbReference type="InterPro" id="IPR003593">
    <property type="entry name" value="AAA+_ATPase"/>
</dbReference>
<keyword evidence="3 5" id="KW-0067">ATP-binding</keyword>
<comment type="caution">
    <text evidence="5">The sequence shown here is derived from an EMBL/GenBank/DDBJ whole genome shotgun (WGS) entry which is preliminary data.</text>
</comment>
<dbReference type="Pfam" id="PF12399">
    <property type="entry name" value="BCA_ABC_TP_C"/>
    <property type="match status" value="1"/>
</dbReference>
<proteinExistence type="predicted"/>
<dbReference type="SMART" id="SM00382">
    <property type="entry name" value="AAA"/>
    <property type="match status" value="1"/>
</dbReference>
<dbReference type="EMBL" id="BAAAQK010000009">
    <property type="protein sequence ID" value="GAA1853432.1"/>
    <property type="molecule type" value="Genomic_DNA"/>
</dbReference>
<keyword evidence="1" id="KW-0813">Transport</keyword>
<dbReference type="Gene3D" id="3.40.50.300">
    <property type="entry name" value="P-loop containing nucleotide triphosphate hydrolases"/>
    <property type="match status" value="1"/>
</dbReference>
<dbReference type="PANTHER" id="PTHR45772">
    <property type="entry name" value="CONSERVED COMPONENT OF ABC TRANSPORTER FOR NATURAL AMINO ACIDS-RELATED"/>
    <property type="match status" value="1"/>
</dbReference>
<dbReference type="InterPro" id="IPR027417">
    <property type="entry name" value="P-loop_NTPase"/>
</dbReference>
<name>A0ABN2N6B0_9PSEU</name>
<reference evidence="5 6" key="1">
    <citation type="journal article" date="2019" name="Int. J. Syst. Evol. Microbiol.">
        <title>The Global Catalogue of Microorganisms (GCM) 10K type strain sequencing project: providing services to taxonomists for standard genome sequencing and annotation.</title>
        <authorList>
            <consortium name="The Broad Institute Genomics Platform"/>
            <consortium name="The Broad Institute Genome Sequencing Center for Infectious Disease"/>
            <person name="Wu L."/>
            <person name="Ma J."/>
        </authorList>
    </citation>
    <scope>NUCLEOTIDE SEQUENCE [LARGE SCALE GENOMIC DNA]</scope>
    <source>
        <strain evidence="5 6">JCM 16009</strain>
    </source>
</reference>
<organism evidence="5 6">
    <name type="scientific">Pseudonocardia ailaonensis</name>
    <dbReference type="NCBI Taxonomy" id="367279"/>
    <lineage>
        <taxon>Bacteria</taxon>
        <taxon>Bacillati</taxon>
        <taxon>Actinomycetota</taxon>
        <taxon>Actinomycetes</taxon>
        <taxon>Pseudonocardiales</taxon>
        <taxon>Pseudonocardiaceae</taxon>
        <taxon>Pseudonocardia</taxon>
    </lineage>
</organism>
<keyword evidence="6" id="KW-1185">Reference proteome</keyword>
<dbReference type="RefSeq" id="WP_344418239.1">
    <property type="nucleotide sequence ID" value="NZ_BAAAQK010000009.1"/>
</dbReference>
<evidence type="ECO:0000313" key="5">
    <source>
        <dbReference type="EMBL" id="GAA1853432.1"/>
    </source>
</evidence>
<feature type="domain" description="ABC transporter" evidence="4">
    <location>
        <begin position="15"/>
        <end position="259"/>
    </location>
</feature>
<sequence length="265" mass="28890">MTTTPEATATAPPVLELRGVSVHYGGVKAVDRVSMSMAEGKIYGVIGPNGSGKSTLIGAITRLVPLTAGELLLDAVPYSGARAHRLVALGVSRTFQTVRLIPNLTVYENVELGADLRRPGQFARRVPGLHPTREELAAAVDRAITVTGLDSLRRRLPAELSYGAQRRVEIARAIAARPRFLLLDEPTAGMNQIERHEIADLMHRLCSAGISQLLVEHDVQMVVDTTDHVFAMTAGTLVTEGRPEDVIRDPRVQEAYLGRRWRHDA</sequence>